<dbReference type="GO" id="GO:0046872">
    <property type="term" value="F:metal ion binding"/>
    <property type="evidence" value="ECO:0007669"/>
    <property type="project" value="InterPro"/>
</dbReference>
<evidence type="ECO:0000259" key="2">
    <source>
        <dbReference type="Pfam" id="PF01676"/>
    </source>
</evidence>
<feature type="domain" description="Metalloenzyme" evidence="2">
    <location>
        <begin position="194"/>
        <end position="262"/>
    </location>
</feature>
<evidence type="ECO:0000256" key="1">
    <source>
        <dbReference type="SAM" id="Phobius"/>
    </source>
</evidence>
<dbReference type="eggNOG" id="arCOG04940">
    <property type="taxonomic scope" value="Archaea"/>
</dbReference>
<dbReference type="RefSeq" id="WP_012034864.1">
    <property type="nucleotide sequence ID" value="NC_009464.1"/>
</dbReference>
<keyword evidence="1" id="KW-0812">Transmembrane</keyword>
<dbReference type="SUPFAM" id="SSF53649">
    <property type="entry name" value="Alkaline phosphatase-like"/>
    <property type="match status" value="1"/>
</dbReference>
<keyword evidence="4" id="KW-1185">Reference proteome</keyword>
<keyword evidence="1" id="KW-1133">Transmembrane helix</keyword>
<organism evidence="3 4">
    <name type="scientific">Methanocella arvoryzae (strain DSM 22066 / NBRC 105507 / MRE50)</name>
    <dbReference type="NCBI Taxonomy" id="351160"/>
    <lineage>
        <taxon>Archaea</taxon>
        <taxon>Methanobacteriati</taxon>
        <taxon>Methanobacteriota</taxon>
        <taxon>Stenosarchaea group</taxon>
        <taxon>Methanomicrobia</taxon>
        <taxon>Methanocellales</taxon>
        <taxon>Methanocellaceae</taxon>
        <taxon>Methanocella</taxon>
    </lineage>
</organism>
<dbReference type="STRING" id="351160.RCIX2675"/>
<sequence length="432" mass="46231">MRLLHILLAILLLSTLPCTGTAEKSAVLVIVDGMGASYIYPELSPDCADGTPLDQVKLDILDAASARYTLEAPVPKTEYGHAVLVTGYSEAEDETLTYYEATIFDSLRKQGYLCIAVLETGDTAYMLGEMDAVVRDANNSVSRPDFQYWVNDERVPAGVRAILADNSLPGKAAGKDKIAAYKRYDNWSLGKAIELVKYMEESHPEQPYLLTINVAGTDYAGHENGFDAYSATLAGLDPLLRELTNVCRDSGTIMLITADHGMSFKSASSRGAHASAEAAGRNESLLIPLLIFTDEPALGSDEIYGQECVAPTLLSLMGCQQGMTMCDGEALPWNDRPALQLESMVPVNVTIAGPGFGKTVLVNGTLRMGGLEKGVYRIEAAGHVYEVLLTHDTVVRLAASSPGQSELPAFAIFLAAGGLAAAGIIAVMLRQR</sequence>
<dbReference type="AlphaFoldDB" id="Q0W1M1"/>
<dbReference type="Proteomes" id="UP000000663">
    <property type="component" value="Chromosome"/>
</dbReference>
<dbReference type="KEGG" id="rci:RCIX2675"/>
<name>Q0W1M1_METAR</name>
<dbReference type="OrthoDB" id="147085at2157"/>
<dbReference type="Pfam" id="PF01676">
    <property type="entry name" value="Metalloenzyme"/>
    <property type="match status" value="1"/>
</dbReference>
<evidence type="ECO:0000313" key="3">
    <source>
        <dbReference type="EMBL" id="CAJ37722.1"/>
    </source>
</evidence>
<dbReference type="GO" id="GO:0003824">
    <property type="term" value="F:catalytic activity"/>
    <property type="evidence" value="ECO:0007669"/>
    <property type="project" value="InterPro"/>
</dbReference>
<dbReference type="InterPro" id="IPR017850">
    <property type="entry name" value="Alkaline_phosphatase_core_sf"/>
</dbReference>
<dbReference type="GeneID" id="5143644"/>
<dbReference type="EMBL" id="AM114193">
    <property type="protein sequence ID" value="CAJ37722.1"/>
    <property type="molecule type" value="Genomic_DNA"/>
</dbReference>
<dbReference type="InterPro" id="IPR006124">
    <property type="entry name" value="Metalloenzyme"/>
</dbReference>
<dbReference type="Gene3D" id="3.40.720.10">
    <property type="entry name" value="Alkaline Phosphatase, subunit A"/>
    <property type="match status" value="1"/>
</dbReference>
<accession>Q0W1M1</accession>
<proteinExistence type="predicted"/>
<reference evidence="3 4" key="1">
    <citation type="journal article" date="2006" name="Science">
        <title>Genome of rice cluster I archaea -- the key methane producers in the rice rhizosphere.</title>
        <authorList>
            <person name="Erkel C."/>
            <person name="Kube M."/>
            <person name="Reinhardt R."/>
            <person name="Liesack W."/>
        </authorList>
    </citation>
    <scope>NUCLEOTIDE SEQUENCE [LARGE SCALE GENOMIC DNA]</scope>
    <source>
        <strain evidence="4">DSM 22066 / NBRC 105507 / MRE50</strain>
    </source>
</reference>
<feature type="transmembrane region" description="Helical" evidence="1">
    <location>
        <begin position="407"/>
        <end position="429"/>
    </location>
</feature>
<protein>
    <submittedName>
        <fullName evidence="3">Predicted phosphoglycerate mutase</fullName>
    </submittedName>
</protein>
<keyword evidence="1" id="KW-0472">Membrane</keyword>
<evidence type="ECO:0000313" key="4">
    <source>
        <dbReference type="Proteomes" id="UP000000663"/>
    </source>
</evidence>
<gene>
    <name evidence="3" type="ORF">RCIX2675</name>
</gene>